<dbReference type="AlphaFoldDB" id="A0A8J2U9P1"/>
<evidence type="ECO:0000313" key="2">
    <source>
        <dbReference type="Proteomes" id="UP000607559"/>
    </source>
</evidence>
<dbReference type="EMBL" id="BMJC01000001">
    <property type="protein sequence ID" value="GGA88261.1"/>
    <property type="molecule type" value="Genomic_DNA"/>
</dbReference>
<reference evidence="1" key="2">
    <citation type="submission" date="2020-09" db="EMBL/GenBank/DDBJ databases">
        <authorList>
            <person name="Sun Q."/>
            <person name="Zhou Y."/>
        </authorList>
    </citation>
    <scope>NUCLEOTIDE SEQUENCE</scope>
    <source>
        <strain evidence="1">CGMCC 1.15448</strain>
    </source>
</reference>
<name>A0A8J2U9P1_9BACT</name>
<evidence type="ECO:0000313" key="1">
    <source>
        <dbReference type="EMBL" id="GGA88261.1"/>
    </source>
</evidence>
<keyword evidence="2" id="KW-1185">Reference proteome</keyword>
<comment type="caution">
    <text evidence="1">The sequence shown here is derived from an EMBL/GenBank/DDBJ whole genome shotgun (WGS) entry which is preliminary data.</text>
</comment>
<gene>
    <name evidence="1" type="ORF">GCM10011511_09310</name>
</gene>
<accession>A0A8J2U9P1</accession>
<sequence>MQQITDQTIDLINDRIQHMDENQIGKVWDSFAREQPALVGYVLGESRELEMPDAREDVAYVLTIILLSFREFRPGIPAITEQEFEKTFNDEFDTMETIFQDGFDEADAMAVIESFCQPDLLQFAAATIYSDGGEEEEASNFTEEEAGLFIVIFKTAIALLHKKADKILG</sequence>
<organism evidence="1 2">
    <name type="scientific">Puia dinghuensis</name>
    <dbReference type="NCBI Taxonomy" id="1792502"/>
    <lineage>
        <taxon>Bacteria</taxon>
        <taxon>Pseudomonadati</taxon>
        <taxon>Bacteroidota</taxon>
        <taxon>Chitinophagia</taxon>
        <taxon>Chitinophagales</taxon>
        <taxon>Chitinophagaceae</taxon>
        <taxon>Puia</taxon>
    </lineage>
</organism>
<proteinExistence type="predicted"/>
<dbReference type="Proteomes" id="UP000607559">
    <property type="component" value="Unassembled WGS sequence"/>
</dbReference>
<reference evidence="1" key="1">
    <citation type="journal article" date="2014" name="Int. J. Syst. Evol. Microbiol.">
        <title>Complete genome sequence of Corynebacterium casei LMG S-19264T (=DSM 44701T), isolated from a smear-ripened cheese.</title>
        <authorList>
            <consortium name="US DOE Joint Genome Institute (JGI-PGF)"/>
            <person name="Walter F."/>
            <person name="Albersmeier A."/>
            <person name="Kalinowski J."/>
            <person name="Ruckert C."/>
        </authorList>
    </citation>
    <scope>NUCLEOTIDE SEQUENCE</scope>
    <source>
        <strain evidence="1">CGMCC 1.15448</strain>
    </source>
</reference>
<dbReference type="RefSeq" id="WP_188929029.1">
    <property type="nucleotide sequence ID" value="NZ_BMJC01000001.1"/>
</dbReference>
<protein>
    <submittedName>
        <fullName evidence="1">Uncharacterized protein</fullName>
    </submittedName>
</protein>